<reference evidence="3" key="1">
    <citation type="journal article" date="2014" name="Int. J. Syst. Evol. Microbiol.">
        <title>Complete genome sequence of Corynebacterium casei LMG S-19264T (=DSM 44701T), isolated from a smear-ripened cheese.</title>
        <authorList>
            <consortium name="US DOE Joint Genome Institute (JGI-PGF)"/>
            <person name="Walter F."/>
            <person name="Albersmeier A."/>
            <person name="Kalinowski J."/>
            <person name="Ruckert C."/>
        </authorList>
    </citation>
    <scope>NUCLEOTIDE SEQUENCE</scope>
    <source>
        <strain evidence="3">JCM 3276</strain>
    </source>
</reference>
<comment type="caution">
    <text evidence="3">The sequence shown here is derived from an EMBL/GenBank/DDBJ whole genome shotgun (WGS) entry which is preliminary data.</text>
</comment>
<dbReference type="RefSeq" id="WP_189208723.1">
    <property type="nucleotide sequence ID" value="NZ_BMRB01000001.1"/>
</dbReference>
<name>A0A918L6Y3_9PSEU</name>
<evidence type="ECO:0000313" key="4">
    <source>
        <dbReference type="Proteomes" id="UP000660680"/>
    </source>
</evidence>
<dbReference type="EMBL" id="BMRB01000001">
    <property type="protein sequence ID" value="GGS16558.1"/>
    <property type="molecule type" value="Genomic_DNA"/>
</dbReference>
<keyword evidence="2" id="KW-0812">Transmembrane</keyword>
<feature type="compositionally biased region" description="Low complexity" evidence="1">
    <location>
        <begin position="57"/>
        <end position="78"/>
    </location>
</feature>
<proteinExistence type="predicted"/>
<evidence type="ECO:0000256" key="1">
    <source>
        <dbReference type="SAM" id="MobiDB-lite"/>
    </source>
</evidence>
<dbReference type="Proteomes" id="UP000660680">
    <property type="component" value="Unassembled WGS sequence"/>
</dbReference>
<keyword evidence="2" id="KW-0472">Membrane</keyword>
<sequence length="221" mass="23361">MYDPRGVYVRRRVGALVAAVVAMVALIWLIDALIGDDEPVVGVAASASPAQAPPSSGPSTAVRTSATASASASPSPRSRTPEQVPADPSAPCPDTSVRLRAETGERSYQVGRRPLLRLVVVNAGPVPCTYDLGRSRRELVVTSRDGKTRLWSSNDCYFGADAPEPTVLEPGMRNGFEVRWAGRTSAPGCPVRRDDVPAGDYRVVPRLGPLTGDAAALTITR</sequence>
<keyword evidence="2" id="KW-1133">Transmembrane helix</keyword>
<gene>
    <name evidence="3" type="ORF">GCM10010171_06020</name>
</gene>
<keyword evidence="4" id="KW-1185">Reference proteome</keyword>
<feature type="region of interest" description="Disordered" evidence="1">
    <location>
        <begin position="45"/>
        <end position="104"/>
    </location>
</feature>
<evidence type="ECO:0000313" key="3">
    <source>
        <dbReference type="EMBL" id="GGS16558.1"/>
    </source>
</evidence>
<organism evidence="3 4">
    <name type="scientific">Actinokineospora fastidiosa</name>
    <dbReference type="NCBI Taxonomy" id="1816"/>
    <lineage>
        <taxon>Bacteria</taxon>
        <taxon>Bacillati</taxon>
        <taxon>Actinomycetota</taxon>
        <taxon>Actinomycetes</taxon>
        <taxon>Pseudonocardiales</taxon>
        <taxon>Pseudonocardiaceae</taxon>
        <taxon>Actinokineospora</taxon>
    </lineage>
</organism>
<evidence type="ECO:0000256" key="2">
    <source>
        <dbReference type="SAM" id="Phobius"/>
    </source>
</evidence>
<protein>
    <submittedName>
        <fullName evidence="3">Uncharacterized protein</fullName>
    </submittedName>
</protein>
<accession>A0A918L6Y3</accession>
<dbReference type="AlphaFoldDB" id="A0A918L6Y3"/>
<reference evidence="3" key="2">
    <citation type="submission" date="2020-09" db="EMBL/GenBank/DDBJ databases">
        <authorList>
            <person name="Sun Q."/>
            <person name="Ohkuma M."/>
        </authorList>
    </citation>
    <scope>NUCLEOTIDE SEQUENCE</scope>
    <source>
        <strain evidence="3">JCM 3276</strain>
    </source>
</reference>
<feature type="transmembrane region" description="Helical" evidence="2">
    <location>
        <begin position="12"/>
        <end position="30"/>
    </location>
</feature>